<dbReference type="InterPro" id="IPR013083">
    <property type="entry name" value="Znf_RING/FYVE/PHD"/>
</dbReference>
<evidence type="ECO:0000256" key="7">
    <source>
        <dbReference type="ARBA" id="ARBA00023163"/>
    </source>
</evidence>
<feature type="compositionally biased region" description="Low complexity" evidence="10">
    <location>
        <begin position="1740"/>
        <end position="1749"/>
    </location>
</feature>
<evidence type="ECO:0000259" key="11">
    <source>
        <dbReference type="PROSITE" id="PS50016"/>
    </source>
</evidence>
<feature type="compositionally biased region" description="Basic and acidic residues" evidence="10">
    <location>
        <begin position="213"/>
        <end position="227"/>
    </location>
</feature>
<feature type="region of interest" description="Disordered" evidence="10">
    <location>
        <begin position="1074"/>
        <end position="1215"/>
    </location>
</feature>
<dbReference type="SUPFAM" id="SSF46942">
    <property type="entry name" value="Elongation factor TFIIS domain 2"/>
    <property type="match status" value="1"/>
</dbReference>
<dbReference type="PROSITE" id="PS01359">
    <property type="entry name" value="ZF_PHD_1"/>
    <property type="match status" value="1"/>
</dbReference>
<dbReference type="SMART" id="SM00592">
    <property type="entry name" value="BRK"/>
    <property type="match status" value="1"/>
</dbReference>
<dbReference type="PROSITE" id="PS51321">
    <property type="entry name" value="TFIIS_CENTRAL"/>
    <property type="match status" value="1"/>
</dbReference>
<feature type="compositionally biased region" description="Basic and acidic residues" evidence="10">
    <location>
        <begin position="804"/>
        <end position="818"/>
    </location>
</feature>
<keyword evidence="8" id="KW-0539">Nucleus</keyword>
<evidence type="ECO:0000313" key="13">
    <source>
        <dbReference type="EMBL" id="CAB3238001.1"/>
    </source>
</evidence>
<evidence type="ECO:0000256" key="1">
    <source>
        <dbReference type="ARBA" id="ARBA00004123"/>
    </source>
</evidence>
<dbReference type="SUPFAM" id="SSF160481">
    <property type="entry name" value="BRK domain-like"/>
    <property type="match status" value="1"/>
</dbReference>
<evidence type="ECO:0000256" key="8">
    <source>
        <dbReference type="ARBA" id="ARBA00023242"/>
    </source>
</evidence>
<feature type="compositionally biased region" description="Basic and acidic residues" evidence="10">
    <location>
        <begin position="533"/>
        <end position="562"/>
    </location>
</feature>
<dbReference type="GO" id="GO:0006351">
    <property type="term" value="P:DNA-templated transcription"/>
    <property type="evidence" value="ECO:0007669"/>
    <property type="project" value="InterPro"/>
</dbReference>
<feature type="compositionally biased region" description="Acidic residues" evidence="10">
    <location>
        <begin position="1532"/>
        <end position="1545"/>
    </location>
</feature>
<feature type="region of interest" description="Disordered" evidence="10">
    <location>
        <begin position="511"/>
        <end position="564"/>
    </location>
</feature>
<dbReference type="SMART" id="SM00249">
    <property type="entry name" value="PHD"/>
    <property type="match status" value="1"/>
</dbReference>
<dbReference type="Pfam" id="PF00628">
    <property type="entry name" value="PHD"/>
    <property type="match status" value="1"/>
</dbReference>
<feature type="compositionally biased region" description="Polar residues" evidence="10">
    <location>
        <begin position="283"/>
        <end position="300"/>
    </location>
</feature>
<feature type="compositionally biased region" description="Acidic residues" evidence="10">
    <location>
        <begin position="141"/>
        <end position="162"/>
    </location>
</feature>
<gene>
    <name evidence="13" type="primary">Dido1</name>
</gene>
<dbReference type="SMART" id="SM00510">
    <property type="entry name" value="TFS2M"/>
    <property type="match status" value="1"/>
</dbReference>
<evidence type="ECO:0000256" key="9">
    <source>
        <dbReference type="PROSITE-ProRule" id="PRU00146"/>
    </source>
</evidence>
<keyword evidence="7" id="KW-0804">Transcription</keyword>
<feature type="domain" description="TFIIS central" evidence="12">
    <location>
        <begin position="841"/>
        <end position="961"/>
    </location>
</feature>
<feature type="compositionally biased region" description="Polar residues" evidence="10">
    <location>
        <begin position="746"/>
        <end position="755"/>
    </location>
</feature>
<keyword evidence="6" id="KW-0805">Transcription regulation</keyword>
<feature type="region of interest" description="Disordered" evidence="10">
    <location>
        <begin position="460"/>
        <end position="496"/>
    </location>
</feature>
<feature type="compositionally biased region" description="Pro residues" evidence="10">
    <location>
        <begin position="1620"/>
        <end position="1632"/>
    </location>
</feature>
<reference evidence="13" key="1">
    <citation type="submission" date="2020-04" db="EMBL/GenBank/DDBJ databases">
        <authorList>
            <person name="Neveu A P."/>
        </authorList>
    </citation>
    <scope>NUCLEOTIDE SEQUENCE</scope>
    <source>
        <tissue evidence="13">Whole embryo</tissue>
    </source>
</reference>
<dbReference type="Pfam" id="PF07744">
    <property type="entry name" value="SPOC"/>
    <property type="match status" value="1"/>
</dbReference>
<evidence type="ECO:0000256" key="2">
    <source>
        <dbReference type="ARBA" id="ARBA00007025"/>
    </source>
</evidence>
<keyword evidence="5" id="KW-0862">Zinc</keyword>
<feature type="compositionally biased region" description="Low complexity" evidence="10">
    <location>
        <begin position="830"/>
        <end position="839"/>
    </location>
</feature>
<feature type="compositionally biased region" description="Basic and acidic residues" evidence="10">
    <location>
        <begin position="761"/>
        <end position="773"/>
    </location>
</feature>
<name>A0A6F9DBT6_9ASCI</name>
<feature type="compositionally biased region" description="Polar residues" evidence="10">
    <location>
        <begin position="1701"/>
        <end position="1712"/>
    </location>
</feature>
<feature type="compositionally biased region" description="Basic and acidic residues" evidence="10">
    <location>
        <begin position="1686"/>
        <end position="1695"/>
    </location>
</feature>
<dbReference type="InterPro" id="IPR001965">
    <property type="entry name" value="Znf_PHD"/>
</dbReference>
<dbReference type="InterPro" id="IPR006576">
    <property type="entry name" value="BRK_domain"/>
</dbReference>
<feature type="region of interest" description="Disordered" evidence="10">
    <location>
        <begin position="52"/>
        <end position="404"/>
    </location>
</feature>
<dbReference type="CDD" id="cd15552">
    <property type="entry name" value="PHD_PHF3_like"/>
    <property type="match status" value="1"/>
</dbReference>
<dbReference type="SUPFAM" id="SSF57903">
    <property type="entry name" value="FYVE/PHD zinc finger"/>
    <property type="match status" value="1"/>
</dbReference>
<feature type="region of interest" description="Disordered" evidence="10">
    <location>
        <begin position="1585"/>
        <end position="1812"/>
    </location>
</feature>
<feature type="compositionally biased region" description="Basic and acidic residues" evidence="10">
    <location>
        <begin position="697"/>
        <end position="738"/>
    </location>
</feature>
<feature type="compositionally biased region" description="Basic and acidic residues" evidence="10">
    <location>
        <begin position="612"/>
        <end position="629"/>
    </location>
</feature>
<protein>
    <submittedName>
        <fullName evidence="13">Death-inducer obliterator 1</fullName>
    </submittedName>
</protein>
<dbReference type="InterPro" id="IPR037259">
    <property type="entry name" value="BRK_sf"/>
</dbReference>
<dbReference type="Pfam" id="PF07533">
    <property type="entry name" value="BRK"/>
    <property type="match status" value="1"/>
</dbReference>
<dbReference type="Gene3D" id="1.10.472.30">
    <property type="entry name" value="Transcription elongation factor S-II, central domain"/>
    <property type="match status" value="1"/>
</dbReference>
<feature type="compositionally biased region" description="Basic and acidic residues" evidence="10">
    <location>
        <begin position="1382"/>
        <end position="1404"/>
    </location>
</feature>
<feature type="compositionally biased region" description="Basic residues" evidence="10">
    <location>
        <begin position="1099"/>
        <end position="1108"/>
    </location>
</feature>
<dbReference type="InterPro" id="IPR011011">
    <property type="entry name" value="Znf_FYVE_PHD"/>
</dbReference>
<keyword evidence="4 9" id="KW-0863">Zinc-finger</keyword>
<feature type="compositionally biased region" description="Polar residues" evidence="10">
    <location>
        <begin position="308"/>
        <end position="320"/>
    </location>
</feature>
<dbReference type="GO" id="GO:0005634">
    <property type="term" value="C:nucleus"/>
    <property type="evidence" value="ECO:0007669"/>
    <property type="project" value="UniProtKB-SubCell"/>
</dbReference>
<dbReference type="Pfam" id="PF07500">
    <property type="entry name" value="TFIIS_M"/>
    <property type="match status" value="1"/>
</dbReference>
<feature type="compositionally biased region" description="Low complexity" evidence="10">
    <location>
        <begin position="1644"/>
        <end position="1658"/>
    </location>
</feature>
<feature type="compositionally biased region" description="Acidic residues" evidence="10">
    <location>
        <begin position="366"/>
        <end position="396"/>
    </location>
</feature>
<feature type="domain" description="PHD-type" evidence="11">
    <location>
        <begin position="403"/>
        <end position="457"/>
    </location>
</feature>
<feature type="compositionally biased region" description="Basic residues" evidence="10">
    <location>
        <begin position="1766"/>
        <end position="1788"/>
    </location>
</feature>
<keyword evidence="3" id="KW-0479">Metal-binding</keyword>
<feature type="compositionally biased region" description="Basic and acidic residues" evidence="10">
    <location>
        <begin position="322"/>
        <end position="334"/>
    </location>
</feature>
<dbReference type="InterPro" id="IPR036575">
    <property type="entry name" value="TFIIS_cen_dom_sf"/>
</dbReference>
<feature type="compositionally biased region" description="Basic and acidic residues" evidence="10">
    <location>
        <begin position="1159"/>
        <end position="1190"/>
    </location>
</feature>
<sequence length="1812" mass="204177">MDDQDDNKDLSNQTQSKDETVTESLVGQGSIDLLSGLTEKPPDDLLAFEEDCEPSDSVEMASFATPTEPVEKMEVDKHESLEDAVKTTDDVPNDPEPLATDETVVESKLNCDPSPEDVERHEQLPEEENDVGSLEKTENKEDGEESLISVEDNENAEAEDLEEHEKKNDNIIQEELMPKLDEEDKQETEMEVTQSDDNPMKEPIPESNETQSGDEKEKDRDVTEKHTPRSHLPPKERKRATPVAEIQPTIRRSSRANKGIGKEIFDPSYIPKSKMPSLDPPNGMSSPASDHSSTFSSPGSTKGRPKKSQTPVSQSPQCSPTKEAESKTEPEKGTKHQKKSISPAKPRSKAEFSDEDDNVPLKQLQDDDEDYKEEESDEEEQNDDDEISSSDEDSDDSYNNPDRLWCICQKPHDNRFMISCDKCEEWFHGDCVGITLQRGKKMEEKGEEYVCPQCVKKIEKKQSGPKQKPMYGRQLKDKQKTLKSAPLKRSITAEEANRLKASGRSLKSFALKGQIQRSSSKQADGAPQKKKMKIFDEKAAKNSEKGASDQKKVGTKTPDGKASRKCIVSSCENPALSGSVYCSNQCILRHAKESLKSIAKDKEQGVVKQKLLKRESNPNTQHRDQKDRVPVHCRRTNKILMGNSAPYRRDLAAFLKAHPSYEVYRPRPRPSPNQNKPSSKEQPTGDVSGKPVASLDFYRHVDSQNRKRDRYGTDPDYAPPEKKLSEDGFNLLEKKPKTAQEVVKMSHSNFGQTTPVGKVTKRMESSETAKRPDGTLARTPTDKKDFKSKEQRRKSSGDSTSSRRTSEGSERPTKKLERSTSSSKSDVRPSSTSSQSSTSEIRQNVKKTLLDILSKRSQASDDLKMHRDSIARLATKVEESLFKLFSDTNMKYKNKYRSIMFNLKDTRNHGLWRKVIIGDVSTAELVQMTAEQMASKKLAEWRKMELTHELDIIEKQEKEEGNVRPVAKITHKGEIAIQEDLSDLTVTTVQARDNSNNPMVAPARKKRSSLSEEDPFDPSLITSPDDTTLKHREHLFDLNCKICTGKVKEEDIEFPEEESSKKVKSSTSIILSSEAQKASKKLPKTTPTSQLFKPDPTKKKVKKSKTHRIASDSRSHDPSLSPSSFLQKRSKSPTPEKKKVKKKPVLPAPPPLSDLAPSSRDEVAIETKKDFPDTEEEKKTDPVVKEEQSKEVSPPAQKEKITPPSSSSPPPVSKVSRSQLIWSGNISMLELSTFKANVYPVTGNCENLDIDLPSKLVLGGRIHPKVVWDYLLKVKALPTKQLSIIRFHAASDDDRVGYVAMLSYFSSRKRFGVVSNQDRLLLKDMYLIPLLESQTIPAELMQTQSGEDLDAALPPNRPSMLLGVIVRQALKPQASFAEIPEAKKPTQKVVETETKVSEQVKESRDAEEEEEEYEPDDEPLIPDKVPVPLTDEEIGSKSSSKSGSLFERNKSLAPSLRFFMRKASEEEQSIREQESNEQPYSPSAGVIDEEKDDDGGDYDPTDAVAEDETNDDEPYDPEQEEEYDPETAFPDKEEDAPYDPEEDDEMMKKQDAKEVDELVEKQAYLEKMQRELEEKKAKLAEVEENLQKSTAVVPQETQRVDPRTAARRAAKDKEDKSTPTPTPTPPVEPPKNPLQTILSALNMAGAPQSSSAASGLLSMFQKDRASPPPLPDSTTKSDAEDPPDVQEQKPGRQEKSGLVSYESTPDSTQDDVISSDRKRDEDERGNKKGRRREERRRRSSSSSSSTSSRDSGHRRRRHDNGSHHDDRRHRKGGRRSRSRSPTRSRRHRQDSPRHNRRHEGEYRRSWSRDRRR</sequence>
<evidence type="ECO:0000256" key="3">
    <source>
        <dbReference type="ARBA" id="ARBA00022723"/>
    </source>
</evidence>
<dbReference type="PROSITE" id="PS50016">
    <property type="entry name" value="ZF_PHD_2"/>
    <property type="match status" value="1"/>
</dbReference>
<dbReference type="InterPro" id="IPR003618">
    <property type="entry name" value="TFIIS_cen_dom"/>
</dbReference>
<dbReference type="InterPro" id="IPR019787">
    <property type="entry name" value="Znf_PHD-finger"/>
</dbReference>
<feature type="compositionally biased region" description="Basic and acidic residues" evidence="10">
    <location>
        <begin position="1789"/>
        <end position="1812"/>
    </location>
</feature>
<feature type="region of interest" description="Disordered" evidence="10">
    <location>
        <begin position="1"/>
        <end position="27"/>
    </location>
</feature>
<evidence type="ECO:0000256" key="6">
    <source>
        <dbReference type="ARBA" id="ARBA00023015"/>
    </source>
</evidence>
<comment type="subcellular location">
    <subcellularLocation>
        <location evidence="1">Nucleus</location>
    </subcellularLocation>
</comment>
<organism evidence="13">
    <name type="scientific">Phallusia mammillata</name>
    <dbReference type="NCBI Taxonomy" id="59560"/>
    <lineage>
        <taxon>Eukaryota</taxon>
        <taxon>Metazoa</taxon>
        <taxon>Chordata</taxon>
        <taxon>Tunicata</taxon>
        <taxon>Ascidiacea</taxon>
        <taxon>Phlebobranchia</taxon>
        <taxon>Ascidiidae</taxon>
        <taxon>Phallusia</taxon>
    </lineage>
</organism>
<feature type="region of interest" description="Disordered" evidence="10">
    <location>
        <begin position="1382"/>
        <end position="1554"/>
    </location>
</feature>
<dbReference type="PANTHER" id="PTHR11477:SF51">
    <property type="entry name" value="PROTEIN PARTNER OF SNF, ISOFORM B"/>
    <property type="match status" value="1"/>
</dbReference>
<feature type="compositionally biased region" description="Polar residues" evidence="10">
    <location>
        <begin position="1587"/>
        <end position="1597"/>
    </location>
</feature>
<evidence type="ECO:0000256" key="10">
    <source>
        <dbReference type="SAM" id="MobiDB-lite"/>
    </source>
</evidence>
<feature type="region of interest" description="Disordered" evidence="10">
    <location>
        <begin position="662"/>
        <end position="842"/>
    </location>
</feature>
<dbReference type="InterPro" id="IPR019786">
    <property type="entry name" value="Zinc_finger_PHD-type_CS"/>
</dbReference>
<feature type="compositionally biased region" description="Basic and acidic residues" evidence="10">
    <location>
        <begin position="1598"/>
        <end position="1617"/>
    </location>
</feature>
<evidence type="ECO:0000256" key="4">
    <source>
        <dbReference type="ARBA" id="ARBA00022771"/>
    </source>
</evidence>
<feature type="compositionally biased region" description="Acidic residues" evidence="10">
    <location>
        <begin position="1405"/>
        <end position="1420"/>
    </location>
</feature>
<dbReference type="GO" id="GO:0008270">
    <property type="term" value="F:zinc ion binding"/>
    <property type="evidence" value="ECO:0007669"/>
    <property type="project" value="UniProtKB-KW"/>
</dbReference>
<feature type="compositionally biased region" description="Polar residues" evidence="10">
    <location>
        <begin position="672"/>
        <end position="682"/>
    </location>
</feature>
<evidence type="ECO:0000259" key="12">
    <source>
        <dbReference type="PROSITE" id="PS51321"/>
    </source>
</evidence>
<dbReference type="Gene3D" id="3.40.5.120">
    <property type="match status" value="1"/>
</dbReference>
<feature type="compositionally biased region" description="Basic and acidic residues" evidence="10">
    <location>
        <begin position="1714"/>
        <end position="1726"/>
    </location>
</feature>
<dbReference type="InterPro" id="IPR012921">
    <property type="entry name" value="SPOC_C"/>
</dbReference>
<dbReference type="PANTHER" id="PTHR11477">
    <property type="entry name" value="TRANSCRIPTION FACTOR S-II ZINC FINGER DOMAIN-CONTAINING PROTEIN"/>
    <property type="match status" value="1"/>
</dbReference>
<dbReference type="Gene3D" id="3.30.40.10">
    <property type="entry name" value="Zinc/RING finger domain, C3HC4 (zinc finger)"/>
    <property type="match status" value="1"/>
</dbReference>
<feature type="region of interest" description="Disordered" evidence="10">
    <location>
        <begin position="991"/>
        <end position="1026"/>
    </location>
</feature>
<accession>A0A6F9DBT6</accession>
<feature type="compositionally biased region" description="Basic residues" evidence="10">
    <location>
        <begin position="1727"/>
        <end position="1739"/>
    </location>
</feature>
<feature type="region of interest" description="Disordered" evidence="10">
    <location>
        <begin position="610"/>
        <end position="629"/>
    </location>
</feature>
<feature type="compositionally biased region" description="Acidic residues" evidence="10">
    <location>
        <begin position="1487"/>
        <end position="1525"/>
    </location>
</feature>
<feature type="compositionally biased region" description="Basic and acidic residues" evidence="10">
    <location>
        <begin position="1462"/>
        <end position="1474"/>
    </location>
</feature>
<dbReference type="EMBL" id="LR784523">
    <property type="protein sequence ID" value="CAB3238001.1"/>
    <property type="molecule type" value="mRNA"/>
</dbReference>
<proteinExistence type="evidence at transcript level"/>
<feature type="compositionally biased region" description="Basic and acidic residues" evidence="10">
    <location>
        <begin position="69"/>
        <end position="89"/>
    </location>
</feature>
<comment type="similarity">
    <text evidence="2">Belongs to the SNF2/RAD54 helicase family.</text>
</comment>
<evidence type="ECO:0000256" key="5">
    <source>
        <dbReference type="ARBA" id="ARBA00022833"/>
    </source>
</evidence>
<feature type="compositionally biased region" description="Basic and acidic residues" evidence="10">
    <location>
        <begin position="780"/>
        <end position="796"/>
    </location>
</feature>